<dbReference type="OMA" id="CFDGVEE"/>
<dbReference type="Proteomes" id="UP000316621">
    <property type="component" value="Chromosome 7"/>
</dbReference>
<dbReference type="PANTHER" id="PTHR31315">
    <property type="entry name" value="PROTEIN SIP5"/>
    <property type="match status" value="1"/>
</dbReference>
<dbReference type="EMBL" id="CM010721">
    <property type="protein sequence ID" value="RZC69695.1"/>
    <property type="molecule type" value="Genomic_DNA"/>
</dbReference>
<reference evidence="2 3" key="1">
    <citation type="journal article" date="2018" name="Science">
        <title>The opium poppy genome and morphinan production.</title>
        <authorList>
            <person name="Guo L."/>
            <person name="Winzer T."/>
            <person name="Yang X."/>
            <person name="Li Y."/>
            <person name="Ning Z."/>
            <person name="He Z."/>
            <person name="Teodor R."/>
            <person name="Lu Y."/>
            <person name="Bowser T.A."/>
            <person name="Graham I.A."/>
            <person name="Ye K."/>
        </authorList>
    </citation>
    <scope>NUCLEOTIDE SEQUENCE [LARGE SCALE GENOMIC DNA]</scope>
    <source>
        <strain evidence="3">cv. HN1</strain>
        <tissue evidence="2">Leaves</tissue>
    </source>
</reference>
<organism evidence="2 3">
    <name type="scientific">Papaver somniferum</name>
    <name type="common">Opium poppy</name>
    <dbReference type="NCBI Taxonomy" id="3469"/>
    <lineage>
        <taxon>Eukaryota</taxon>
        <taxon>Viridiplantae</taxon>
        <taxon>Streptophyta</taxon>
        <taxon>Embryophyta</taxon>
        <taxon>Tracheophyta</taxon>
        <taxon>Spermatophyta</taxon>
        <taxon>Magnoliopsida</taxon>
        <taxon>Ranunculales</taxon>
        <taxon>Papaveraceae</taxon>
        <taxon>Papaveroideae</taxon>
        <taxon>Papaver</taxon>
    </lineage>
</organism>
<gene>
    <name evidence="2" type="ORF">C5167_034305</name>
</gene>
<dbReference type="InterPro" id="IPR039301">
    <property type="entry name" value="Sip5/DA2"/>
</dbReference>
<dbReference type="PANTHER" id="PTHR31315:SF1">
    <property type="entry name" value="PROTEIN SIP5"/>
    <property type="match status" value="1"/>
</dbReference>
<sequence>MGNKMCSSRRNMVEERFTRPQRLIRQPSYVDYKKLRKLILNEKLAPCFDGIEDISDDSDDLEECPICFFFYPSLNRSRCCMKGICTECFLQMKPSPVTQLTQCPFCKCSSYTVEYRGARTKEEKCIEQAEEQKVMEAKIRIQSEELQNSDQVRLTNRNLSVMEVQSPASGSMEVSNGGVQDLGALSLPSANGHVDASESSLLNAWNERNAEFGVDLEELMMMEAIWRSIQDTASHKCASERSSGSNGNGRSRIENYLPYEIISSSTLTDLPDCLPSDSASGGIAIAVARIAERSILHSGTFHSIREFSQTSQTQDEISVGEHEAGPFESSEDPDFNDARSGNECLSISATSSDDSWDSFSASFQDRNQCSDEDGFNSDEDPVMEVFDTDSSCSSSVHTISDVSTNQIPSDCNNYESYCGSNHPGPIASQAELRLLDNSNS</sequence>
<dbReference type="GO" id="GO:0005737">
    <property type="term" value="C:cytoplasm"/>
    <property type="evidence" value="ECO:0007669"/>
    <property type="project" value="TreeGrafter"/>
</dbReference>
<evidence type="ECO:0008006" key="4">
    <source>
        <dbReference type="Google" id="ProtNLM"/>
    </source>
</evidence>
<feature type="compositionally biased region" description="Polar residues" evidence="1">
    <location>
        <begin position="307"/>
        <end position="316"/>
    </location>
</feature>
<dbReference type="STRING" id="3469.A0A4Y7KCN1"/>
<dbReference type="AlphaFoldDB" id="A0A4Y7KCN1"/>
<feature type="region of interest" description="Disordered" evidence="1">
    <location>
        <begin position="307"/>
        <end position="342"/>
    </location>
</feature>
<keyword evidence="3" id="KW-1185">Reference proteome</keyword>
<accession>A0A4Y7KCN1</accession>
<evidence type="ECO:0000256" key="1">
    <source>
        <dbReference type="SAM" id="MobiDB-lite"/>
    </source>
</evidence>
<protein>
    <recommendedName>
        <fullName evidence="4">RING-type domain-containing protein</fullName>
    </recommendedName>
</protein>
<name>A0A4Y7KCN1_PAPSO</name>
<evidence type="ECO:0000313" key="3">
    <source>
        <dbReference type="Proteomes" id="UP000316621"/>
    </source>
</evidence>
<dbReference type="Gramene" id="RZC69695">
    <property type="protein sequence ID" value="RZC69695"/>
    <property type="gene ID" value="C5167_034305"/>
</dbReference>
<proteinExistence type="predicted"/>
<evidence type="ECO:0000313" key="2">
    <source>
        <dbReference type="EMBL" id="RZC69695.1"/>
    </source>
</evidence>